<dbReference type="AlphaFoldDB" id="G2KLE3"/>
<gene>
    <name evidence="1" type="ordered locus">MICA_31</name>
</gene>
<protein>
    <submittedName>
        <fullName evidence="1">Uncharacterized protein</fullName>
    </submittedName>
</protein>
<dbReference type="Proteomes" id="UP000009286">
    <property type="component" value="Chromosome"/>
</dbReference>
<proteinExistence type="predicted"/>
<dbReference type="KEGG" id="mai:MICA_31"/>
<dbReference type="STRING" id="856793.MICA_31"/>
<evidence type="ECO:0000313" key="1">
    <source>
        <dbReference type="EMBL" id="AEP08379.1"/>
    </source>
</evidence>
<dbReference type="EMBL" id="CP002382">
    <property type="protein sequence ID" value="AEP08379.1"/>
    <property type="molecule type" value="Genomic_DNA"/>
</dbReference>
<accession>G2KLE3</accession>
<reference evidence="1 2" key="1">
    <citation type="journal article" date="2011" name="BMC Genomics">
        <title>Genomic insights into an obligate epibiotic bacterial predator: Micavibrio aeruginosavorus ARL-13.</title>
        <authorList>
            <person name="Wang Z."/>
            <person name="Kadouri D."/>
            <person name="Wu M."/>
        </authorList>
    </citation>
    <scope>NUCLEOTIDE SEQUENCE [LARGE SCALE GENOMIC DNA]</scope>
    <source>
        <strain evidence="1 2">ARL-13</strain>
    </source>
</reference>
<dbReference type="HOGENOM" id="CLU_3201974_0_0_5"/>
<sequence>MRGETLKNPIITGQKRRAQILCCTLLAQIFEFHGRAKTPVVIGVF</sequence>
<evidence type="ECO:0000313" key="2">
    <source>
        <dbReference type="Proteomes" id="UP000009286"/>
    </source>
</evidence>
<name>G2KLE3_MICAA</name>
<organism evidence="1 2">
    <name type="scientific">Micavibrio aeruginosavorus (strain ARL-13)</name>
    <dbReference type="NCBI Taxonomy" id="856793"/>
    <lineage>
        <taxon>Bacteria</taxon>
        <taxon>Pseudomonadati</taxon>
        <taxon>Bdellovibrionota</taxon>
        <taxon>Bdellovibrionia</taxon>
        <taxon>Bdellovibrionales</taxon>
        <taxon>Pseudobdellovibrionaceae</taxon>
        <taxon>Micavibrio</taxon>
    </lineage>
</organism>
<keyword evidence="2" id="KW-1185">Reference proteome</keyword>